<dbReference type="AlphaFoldDB" id="A0A6H5J6V9"/>
<proteinExistence type="predicted"/>
<organism evidence="1 2">
    <name type="scientific">Trichogramma brassicae</name>
    <dbReference type="NCBI Taxonomy" id="86971"/>
    <lineage>
        <taxon>Eukaryota</taxon>
        <taxon>Metazoa</taxon>
        <taxon>Ecdysozoa</taxon>
        <taxon>Arthropoda</taxon>
        <taxon>Hexapoda</taxon>
        <taxon>Insecta</taxon>
        <taxon>Pterygota</taxon>
        <taxon>Neoptera</taxon>
        <taxon>Endopterygota</taxon>
        <taxon>Hymenoptera</taxon>
        <taxon>Apocrita</taxon>
        <taxon>Proctotrupomorpha</taxon>
        <taxon>Chalcidoidea</taxon>
        <taxon>Trichogrammatidae</taxon>
        <taxon>Trichogramma</taxon>
    </lineage>
</organism>
<dbReference type="EMBL" id="CADCXV010001544">
    <property type="protein sequence ID" value="CAB0045203.1"/>
    <property type="molecule type" value="Genomic_DNA"/>
</dbReference>
<name>A0A6H5J6V9_9HYME</name>
<feature type="non-terminal residue" evidence="1">
    <location>
        <position position="221"/>
    </location>
</feature>
<protein>
    <submittedName>
        <fullName evidence="1">Uncharacterized protein</fullName>
    </submittedName>
</protein>
<keyword evidence="2" id="KW-1185">Reference proteome</keyword>
<accession>A0A6H5J6V9</accession>
<evidence type="ECO:0000313" key="2">
    <source>
        <dbReference type="Proteomes" id="UP000479190"/>
    </source>
</evidence>
<sequence length="221" mass="25163">MAEILLLRNGSDPNLSDAEGSTALHFIARITTINLANLWSYSSRSATTIVSLCKLMLRISWVGHRCNGPWRMSSPRCGQSAFVSWRRDVSLRFPHREFLRREFVIFPVNRMKCYFTSKIIIIRRNRFFSPNFFLSKYVMAWTDALRNTRASQRPQCITRATNHTPEQAARGSAPNTRSPACVLKVRSFLACNAAQRRCSAQALKSAALIYTYTRAGQCVDC</sequence>
<evidence type="ECO:0000313" key="1">
    <source>
        <dbReference type="EMBL" id="CAB0045203.1"/>
    </source>
</evidence>
<reference evidence="1 2" key="1">
    <citation type="submission" date="2020-02" db="EMBL/GenBank/DDBJ databases">
        <authorList>
            <person name="Ferguson B K."/>
        </authorList>
    </citation>
    <scope>NUCLEOTIDE SEQUENCE [LARGE SCALE GENOMIC DNA]</scope>
</reference>
<dbReference type="Proteomes" id="UP000479190">
    <property type="component" value="Unassembled WGS sequence"/>
</dbReference>
<gene>
    <name evidence="1" type="ORF">TBRA_LOCUS16740</name>
</gene>